<comment type="caution">
    <text evidence="12">Lacks conserved residue(s) required for the propagation of feature annotation.</text>
</comment>
<dbReference type="Gene3D" id="2.10.25.10">
    <property type="entry name" value="Laminin"/>
    <property type="match status" value="3"/>
</dbReference>
<name>A0ABM4IDB8_ODOVR</name>
<dbReference type="PANTHER" id="PTHR15036:SF57">
    <property type="entry name" value="NEUREXIN-3"/>
    <property type="match status" value="1"/>
</dbReference>
<keyword evidence="3 15" id="KW-0732">Signal</keyword>
<keyword evidence="7 14" id="KW-1133">Transmembrane helix</keyword>
<dbReference type="SMART" id="SM00294">
    <property type="entry name" value="4.1m"/>
    <property type="match status" value="1"/>
</dbReference>
<dbReference type="RefSeq" id="XP_070325808.1">
    <property type="nucleotide sequence ID" value="XM_070469707.1"/>
</dbReference>
<dbReference type="CDD" id="cd00054">
    <property type="entry name" value="EGF_CA"/>
    <property type="match status" value="2"/>
</dbReference>
<evidence type="ECO:0000256" key="14">
    <source>
        <dbReference type="SAM" id="Phobius"/>
    </source>
</evidence>
<evidence type="ECO:0000256" key="11">
    <source>
        <dbReference type="ARBA" id="ARBA00035005"/>
    </source>
</evidence>
<reference evidence="18" key="1">
    <citation type="journal article" date="2022" name="J. Hered.">
        <title>A De Novo Chromosome-Level Genome Assembly of the White-Tailed Deer, Odocoileus Virginianus.</title>
        <authorList>
            <person name="London E.W."/>
            <person name="Roca A.L."/>
            <person name="Novakofski J.E."/>
            <person name="Mateus-Pinilla N.E."/>
        </authorList>
    </citation>
    <scope>NUCLEOTIDE SEQUENCE [LARGE SCALE GENOMIC DNA]</scope>
</reference>
<proteinExistence type="inferred from homology"/>
<dbReference type="InterPro" id="IPR000742">
    <property type="entry name" value="EGF"/>
</dbReference>
<dbReference type="PROSITE" id="PS50025">
    <property type="entry name" value="LAM_G_DOMAIN"/>
    <property type="match status" value="6"/>
</dbReference>
<keyword evidence="18" id="KW-1185">Reference proteome</keyword>
<feature type="domain" description="Laminin G" evidence="16">
    <location>
        <begin position="693"/>
        <end position="865"/>
    </location>
</feature>
<dbReference type="PANTHER" id="PTHR15036">
    <property type="entry name" value="PIKACHURIN-LIKE PROTEIN"/>
    <property type="match status" value="1"/>
</dbReference>
<organism evidence="18 19">
    <name type="scientific">Odocoileus virginianus</name>
    <name type="common">White-tailed deer</name>
    <dbReference type="NCBI Taxonomy" id="9874"/>
    <lineage>
        <taxon>Eukaryota</taxon>
        <taxon>Metazoa</taxon>
        <taxon>Chordata</taxon>
        <taxon>Craniata</taxon>
        <taxon>Vertebrata</taxon>
        <taxon>Euteleostomi</taxon>
        <taxon>Mammalia</taxon>
        <taxon>Eutheria</taxon>
        <taxon>Laurasiatheria</taxon>
        <taxon>Artiodactyla</taxon>
        <taxon>Ruminantia</taxon>
        <taxon>Pecora</taxon>
        <taxon>Cervidae</taxon>
        <taxon>Odocoileinae</taxon>
        <taxon>Odocoileus</taxon>
    </lineage>
</organism>
<feature type="compositionally biased region" description="Polar residues" evidence="13">
    <location>
        <begin position="1311"/>
        <end position="1326"/>
    </location>
</feature>
<gene>
    <name evidence="19" type="primary">NRXN3</name>
</gene>
<dbReference type="InterPro" id="IPR001791">
    <property type="entry name" value="Laminin_G"/>
</dbReference>
<dbReference type="Gene3D" id="2.60.120.200">
    <property type="match status" value="6"/>
</dbReference>
<reference evidence="19" key="2">
    <citation type="submission" date="2025-08" db="UniProtKB">
        <authorList>
            <consortium name="RefSeq"/>
        </authorList>
    </citation>
    <scope>IDENTIFICATION</scope>
    <source>
        <tissue evidence="19">Tongue muscle</tissue>
    </source>
</reference>
<evidence type="ECO:0000256" key="9">
    <source>
        <dbReference type="ARBA" id="ARBA00023157"/>
    </source>
</evidence>
<keyword evidence="5" id="KW-0130">Cell adhesion</keyword>
<keyword evidence="4" id="KW-0677">Repeat</keyword>
<evidence type="ECO:0000259" key="17">
    <source>
        <dbReference type="PROSITE" id="PS50026"/>
    </source>
</evidence>
<feature type="domain" description="Laminin G" evidence="16">
    <location>
        <begin position="1098"/>
        <end position="1268"/>
    </location>
</feature>
<evidence type="ECO:0000256" key="7">
    <source>
        <dbReference type="ARBA" id="ARBA00022989"/>
    </source>
</evidence>
<protein>
    <submittedName>
        <fullName evidence="19">Neurexin 3 isoform X19</fullName>
    </submittedName>
</protein>
<dbReference type="SMART" id="SM00282">
    <property type="entry name" value="LamG"/>
    <property type="match status" value="6"/>
</dbReference>
<feature type="domain" description="Laminin G" evidence="16">
    <location>
        <begin position="258"/>
        <end position="448"/>
    </location>
</feature>
<dbReference type="InterPro" id="IPR003585">
    <property type="entry name" value="Neurexin-like"/>
</dbReference>
<evidence type="ECO:0000256" key="15">
    <source>
        <dbReference type="SAM" id="SignalP"/>
    </source>
</evidence>
<feature type="signal peptide" evidence="15">
    <location>
        <begin position="1"/>
        <end position="27"/>
    </location>
</feature>
<feature type="chain" id="PRO_5046018189" evidence="15">
    <location>
        <begin position="28"/>
        <end position="1442"/>
    </location>
</feature>
<dbReference type="InterPro" id="IPR013320">
    <property type="entry name" value="ConA-like_dom_sf"/>
</dbReference>
<dbReference type="PROSITE" id="PS00010">
    <property type="entry name" value="ASX_HYDROXYL"/>
    <property type="match status" value="1"/>
</dbReference>
<keyword evidence="8 14" id="KW-0472">Membrane</keyword>
<feature type="region of interest" description="Disordered" evidence="13">
    <location>
        <begin position="1302"/>
        <end position="1326"/>
    </location>
</feature>
<comment type="subcellular location">
    <subcellularLocation>
        <location evidence="11">Presynaptic cell membrane</location>
        <topology evidence="11">Single-pass type I membrane protein</topology>
    </subcellularLocation>
</comment>
<keyword evidence="9" id="KW-1015">Disulfide bond</keyword>
<dbReference type="SMART" id="SM00181">
    <property type="entry name" value="EGF"/>
    <property type="match status" value="3"/>
</dbReference>
<feature type="domain" description="Laminin G" evidence="16">
    <location>
        <begin position="455"/>
        <end position="647"/>
    </location>
</feature>
<evidence type="ECO:0000256" key="1">
    <source>
        <dbReference type="ARBA" id="ARBA00010241"/>
    </source>
</evidence>
<evidence type="ECO:0000256" key="13">
    <source>
        <dbReference type="SAM" id="MobiDB-lite"/>
    </source>
</evidence>
<evidence type="ECO:0000256" key="5">
    <source>
        <dbReference type="ARBA" id="ARBA00022889"/>
    </source>
</evidence>
<comment type="similarity">
    <text evidence="1">Belongs to the neurexin family.</text>
</comment>
<evidence type="ECO:0000313" key="18">
    <source>
        <dbReference type="Proteomes" id="UP001652640"/>
    </source>
</evidence>
<accession>A0ABM4IDB8</accession>
<dbReference type="Proteomes" id="UP001652640">
    <property type="component" value="Chromosome 6"/>
</dbReference>
<keyword evidence="6" id="KW-0654">Proteoglycan</keyword>
<evidence type="ECO:0000256" key="4">
    <source>
        <dbReference type="ARBA" id="ARBA00022737"/>
    </source>
</evidence>
<evidence type="ECO:0000259" key="16">
    <source>
        <dbReference type="PROSITE" id="PS50025"/>
    </source>
</evidence>
<feature type="transmembrane region" description="Helical" evidence="14">
    <location>
        <begin position="1369"/>
        <end position="1389"/>
    </location>
</feature>
<dbReference type="InterPro" id="IPR000152">
    <property type="entry name" value="EGF-type_Asp/Asn_hydroxyl_site"/>
</dbReference>
<keyword evidence="2 14" id="KW-0812">Transmembrane</keyword>
<evidence type="ECO:0000256" key="3">
    <source>
        <dbReference type="ARBA" id="ARBA00022729"/>
    </source>
</evidence>
<evidence type="ECO:0000256" key="10">
    <source>
        <dbReference type="ARBA" id="ARBA00023207"/>
    </source>
</evidence>
<evidence type="ECO:0000256" key="2">
    <source>
        <dbReference type="ARBA" id="ARBA00022692"/>
    </source>
</evidence>
<dbReference type="InterPro" id="IPR027789">
    <property type="entry name" value="Syndecan/Neurexin_dom"/>
</dbReference>
<evidence type="ECO:0000256" key="6">
    <source>
        <dbReference type="ARBA" id="ARBA00022974"/>
    </source>
</evidence>
<feature type="region of interest" description="Disordered" evidence="13">
    <location>
        <begin position="1410"/>
        <end position="1442"/>
    </location>
</feature>
<feature type="domain" description="EGF-like" evidence="17">
    <location>
        <begin position="198"/>
        <end position="235"/>
    </location>
</feature>
<dbReference type="GeneID" id="110137794"/>
<sequence>MSFTMHSVFFTLKVSLLLGSLLGLCLGLEFMGLPNQWARYLRWDASTRSDLSFQLKTNVSAGLLLYLDDGGVCDFLCLSLVDGRVQLRLSMDCAETAVLSGARVDDSSWHFVMVSRDRLRTVLVLDGEGRAAELQPRRPYMDVVSDLFLGGVPADIRPSALTLDGVQAVPGFKGLISDLKYGSSEPRLLGSQGVQLDAEGPCGERPCENGGICFLLDGHPTCDCSTTGYGGKLCSEDVSQGPGLSHLMMSEQAREENVATFRGSEYLCYDLSQNPIQSSSDEITLSFKTWQRNGLILHTGKSADYVNLALKDGAVSLVINLGSGAFEAIVEPVNGKFNDNAWHDVKVTRNLRQHSGIGHAMVTISVDGILTTTGYTQEDYTMLGSDDFFYVGGSPSTADLPGSPVSNNFMGCLKEVVYKNNDIRLELSRLARIGDTKMKIYGEVVFKCENVATLDPINFETPEAYISLPKWNTKRMGSISFDFRTTEPNGLILFTHGKPQERKDARSQKNTKVDFFAVELLDGSLYLLLDMGSGTIKVKATQKKANDGEWYHVDIQRDGRSGTISVNSRRTPFTASGESEILDLEGDMYLGGLPENRAGLILPTELWTAMLNYGYVGCIRDLFIDGRSKNIRQLAEMQNAAGVKSSCSRMSAKQCDSYPCKNNAVCKDGWNRFICDCTGTGYWGRTCEREASILSYDGSMYMKIIMPVVMHTEAEDVSFRFMSQRAYGLLMATTSRDSADTLRLELDGGRVKLMVNLDCIRINCNSSKGPETLYAGQKLNDNEWHTVRVVRRGKSLKLTVDDDVAEGTMVGDHTRLEFHNIETGIMTEKRYISVVPSSFIGHLQSLMFNGLLYIDLCKNGDIDYCELKARFGLRNIIADPVTFKTKSSYLSLATLQAYTSMHLFFQFKTTSADGFILFNSGDGNDFIAVELVKGYIHYVFDLGNGPNVIKGNSDRPLNDNQWHNVVITRDNSNTHSLKVDTKVVTQVINGAKNLDLKGDLYMAGLAQGMYSNLPKLVASRDGFQGCLASVDLNGRLPDLINDALHRSGQIERGCEGPSTTCQEDSCANQGVCMQQWEGFTCDCSMTSYSGNQCNDPGATYIFGKSGGLILYTWPANDRPSTRSDRLAVGFSTTVKDGILVRIDSAPGLGDFLQLHIEQGKIGVVFNIGTVDISIKEERTPVNDGKYHVVRFTRNGGNATLQVDNWPVNEHYPTGRQLTIFNTQAQIAIGGKDKGRLFQGQLSGLYYDGLKVLNMAAENNPNIKINGSVRLVGEVPSILGTTQTTSMPPEMSTTVMETTTTMATTTTRKNRSTASIQPTSDDLVSSAECSSDDEDFVECEPSTANPTEPGVRRVPGASEVIRESSSTTGMVVGIVAAAALCILILLYAMYKYRNRDEGSYQVDETRNYISNSAQSNGTLLKEKPPSSKGGHKKQKNKDKEYYV</sequence>
<keyword evidence="6" id="KW-0325">Glycoprotein</keyword>
<keyword evidence="10" id="KW-0357">Heparan sulfate</keyword>
<dbReference type="SUPFAM" id="SSF49899">
    <property type="entry name" value="Concanavalin A-like lectins/glucanases"/>
    <property type="match status" value="6"/>
</dbReference>
<feature type="domain" description="Laminin G" evidence="16">
    <location>
        <begin position="879"/>
        <end position="1054"/>
    </location>
</feature>
<dbReference type="CDD" id="cd00110">
    <property type="entry name" value="LamG"/>
    <property type="match status" value="6"/>
</dbReference>
<keyword evidence="12" id="KW-0245">EGF-like domain</keyword>
<dbReference type="InterPro" id="IPR050372">
    <property type="entry name" value="Neurexin-related_CASP"/>
</dbReference>
<feature type="domain" description="EGF-like" evidence="17">
    <location>
        <begin position="1057"/>
        <end position="1094"/>
    </location>
</feature>
<evidence type="ECO:0000256" key="12">
    <source>
        <dbReference type="PROSITE-ProRule" id="PRU00076"/>
    </source>
</evidence>
<feature type="domain" description="Laminin G" evidence="16">
    <location>
        <begin position="27"/>
        <end position="202"/>
    </location>
</feature>
<dbReference type="PROSITE" id="PS50026">
    <property type="entry name" value="EGF_3"/>
    <property type="match status" value="3"/>
</dbReference>
<dbReference type="Pfam" id="PF01034">
    <property type="entry name" value="Syndecan"/>
    <property type="match status" value="1"/>
</dbReference>
<dbReference type="Pfam" id="PF02210">
    <property type="entry name" value="Laminin_G_2"/>
    <property type="match status" value="6"/>
</dbReference>
<evidence type="ECO:0000313" key="19">
    <source>
        <dbReference type="RefSeq" id="XP_070325808.1"/>
    </source>
</evidence>
<evidence type="ECO:0000256" key="8">
    <source>
        <dbReference type="ARBA" id="ARBA00023136"/>
    </source>
</evidence>
<feature type="domain" description="EGF-like" evidence="17">
    <location>
        <begin position="651"/>
        <end position="688"/>
    </location>
</feature>